<dbReference type="InterPro" id="IPR045004">
    <property type="entry name" value="ECH_dom"/>
</dbReference>
<keyword evidence="1" id="KW-0443">Lipid metabolism</keyword>
<feature type="region of interest" description="Disordered" evidence="3">
    <location>
        <begin position="142"/>
        <end position="177"/>
    </location>
</feature>
<evidence type="ECO:0000256" key="3">
    <source>
        <dbReference type="SAM" id="MobiDB-lite"/>
    </source>
</evidence>
<accession>A0A7G2CR34</accession>
<protein>
    <recommendedName>
        <fullName evidence="4">Enoyl-CoA hydratase/isomerase domain-containing protein</fullName>
    </recommendedName>
</protein>
<dbReference type="EMBL" id="LR877165">
    <property type="protein sequence ID" value="CAD2221461.1"/>
    <property type="molecule type" value="Genomic_DNA"/>
</dbReference>
<feature type="compositionally biased region" description="Low complexity" evidence="3">
    <location>
        <begin position="145"/>
        <end position="160"/>
    </location>
</feature>
<dbReference type="Gene3D" id="3.90.226.10">
    <property type="entry name" value="2-enoyl-CoA Hydratase, Chain A, domain 1"/>
    <property type="match status" value="1"/>
</dbReference>
<dbReference type="GO" id="GO:0006635">
    <property type="term" value="P:fatty acid beta-oxidation"/>
    <property type="evidence" value="ECO:0007669"/>
    <property type="project" value="TreeGrafter"/>
</dbReference>
<name>A0A7G2CR34_9TRYP</name>
<feature type="domain" description="Enoyl-CoA hydratase/isomerase" evidence="4">
    <location>
        <begin position="206"/>
        <end position="257"/>
    </location>
</feature>
<sequence>MKKRPGTRITPKLTITVGGSVTPVKTTTTVPPSTTGLSSVPLVSFEVVERAGVITIQHFDQNVLNEKVRRMISFYLKLAQQEKNVHYIVLMAHPAVEVFSVGVDLGELRDNLILMTPSANTIVHTNYSSVGTVEPPCVNTSFTPSASTSLRRSSLTGESGTLSDKVAEGRSPTMEGVKESGTLLSNSSLPAGVPSLTANTFSLNDLCSEIELSRKYVLVALHGAVVGGGLEVALSAHSRLATYDSYFGFPEVKFGFFAVRWWDATSTAAGGGTTGVSALIIWQLDRRGGCRQVGSGGCRGRRRKGRTGA</sequence>
<evidence type="ECO:0000259" key="4">
    <source>
        <dbReference type="Pfam" id="PF16113"/>
    </source>
</evidence>
<dbReference type="PANTHER" id="PTHR11941">
    <property type="entry name" value="ENOYL-COA HYDRATASE-RELATED"/>
    <property type="match status" value="1"/>
</dbReference>
<evidence type="ECO:0000256" key="2">
    <source>
        <dbReference type="ARBA" id="ARBA00023239"/>
    </source>
</evidence>
<evidence type="ECO:0000256" key="1">
    <source>
        <dbReference type="ARBA" id="ARBA00023098"/>
    </source>
</evidence>
<reference evidence="5 6" key="1">
    <citation type="submission" date="2020-08" db="EMBL/GenBank/DDBJ databases">
        <authorList>
            <person name="Newling K."/>
            <person name="Davey J."/>
            <person name="Forrester S."/>
        </authorList>
    </citation>
    <scope>NUCLEOTIDE SEQUENCE [LARGE SCALE GENOMIC DNA]</scope>
    <source>
        <strain evidence="6">Crithidia deanei Carvalho (ATCC PRA-265)</strain>
    </source>
</reference>
<dbReference type="Proteomes" id="UP000515908">
    <property type="component" value="Chromosome 21"/>
</dbReference>
<keyword evidence="6" id="KW-1185">Reference proteome</keyword>
<dbReference type="VEuPathDB" id="TriTrypDB:ADEAN_000899300"/>
<dbReference type="AlphaFoldDB" id="A0A7G2CR34"/>
<gene>
    <name evidence="5" type="ORF">ADEAN_000899300</name>
</gene>
<evidence type="ECO:0000313" key="5">
    <source>
        <dbReference type="EMBL" id="CAD2221461.1"/>
    </source>
</evidence>
<keyword evidence="2" id="KW-0456">Lyase</keyword>
<dbReference type="InterPro" id="IPR029045">
    <property type="entry name" value="ClpP/crotonase-like_dom_sf"/>
</dbReference>
<proteinExistence type="predicted"/>
<dbReference type="PANTHER" id="PTHR11941:SF169">
    <property type="entry name" value="(7AS)-7A-METHYL-1,5-DIOXO-2,3,5,6,7,7A-HEXAHYDRO-1H-INDENE-CARBOXYL-COA HYDROLASE"/>
    <property type="match status" value="1"/>
</dbReference>
<dbReference type="Pfam" id="PF16113">
    <property type="entry name" value="ECH_2"/>
    <property type="match status" value="1"/>
</dbReference>
<evidence type="ECO:0000313" key="6">
    <source>
        <dbReference type="Proteomes" id="UP000515908"/>
    </source>
</evidence>
<dbReference type="GO" id="GO:0016829">
    <property type="term" value="F:lyase activity"/>
    <property type="evidence" value="ECO:0007669"/>
    <property type="project" value="UniProtKB-KW"/>
</dbReference>
<dbReference type="SUPFAM" id="SSF52096">
    <property type="entry name" value="ClpP/crotonase"/>
    <property type="match status" value="2"/>
</dbReference>
<organism evidence="5 6">
    <name type="scientific">Angomonas deanei</name>
    <dbReference type="NCBI Taxonomy" id="59799"/>
    <lineage>
        <taxon>Eukaryota</taxon>
        <taxon>Discoba</taxon>
        <taxon>Euglenozoa</taxon>
        <taxon>Kinetoplastea</taxon>
        <taxon>Metakinetoplastina</taxon>
        <taxon>Trypanosomatida</taxon>
        <taxon>Trypanosomatidae</taxon>
        <taxon>Strigomonadinae</taxon>
        <taxon>Angomonas</taxon>
    </lineage>
</organism>